<evidence type="ECO:0000256" key="1">
    <source>
        <dbReference type="SAM" id="MobiDB-lite"/>
    </source>
</evidence>
<name>A0A6A5QD75_AMPQU</name>
<reference evidence="2" key="1">
    <citation type="journal article" date="2020" name="Stud. Mycol.">
        <title>101 Dothideomycetes genomes: a test case for predicting lifestyles and emergence of pathogens.</title>
        <authorList>
            <person name="Haridas S."/>
            <person name="Albert R."/>
            <person name="Binder M."/>
            <person name="Bloem J."/>
            <person name="Labutti K."/>
            <person name="Salamov A."/>
            <person name="Andreopoulos B."/>
            <person name="Baker S."/>
            <person name="Barry K."/>
            <person name="Bills G."/>
            <person name="Bluhm B."/>
            <person name="Cannon C."/>
            <person name="Castanera R."/>
            <person name="Culley D."/>
            <person name="Daum C."/>
            <person name="Ezra D."/>
            <person name="Gonzalez J."/>
            <person name="Henrissat B."/>
            <person name="Kuo A."/>
            <person name="Liang C."/>
            <person name="Lipzen A."/>
            <person name="Lutzoni F."/>
            <person name="Magnuson J."/>
            <person name="Mondo S."/>
            <person name="Nolan M."/>
            <person name="Ohm R."/>
            <person name="Pangilinan J."/>
            <person name="Park H.-J."/>
            <person name="Ramirez L."/>
            <person name="Alfaro M."/>
            <person name="Sun H."/>
            <person name="Tritt A."/>
            <person name="Yoshinaga Y."/>
            <person name="Zwiers L.-H."/>
            <person name="Turgeon B."/>
            <person name="Goodwin S."/>
            <person name="Spatafora J."/>
            <person name="Crous P."/>
            <person name="Grigoriev I."/>
        </authorList>
    </citation>
    <scope>NUCLEOTIDE SEQUENCE</scope>
    <source>
        <strain evidence="2">HMLAC05119</strain>
    </source>
</reference>
<gene>
    <name evidence="2" type="ORF">BDU57DRAFT_521368</name>
</gene>
<feature type="region of interest" description="Disordered" evidence="1">
    <location>
        <begin position="20"/>
        <end position="40"/>
    </location>
</feature>
<evidence type="ECO:0000313" key="3">
    <source>
        <dbReference type="Proteomes" id="UP000800096"/>
    </source>
</evidence>
<keyword evidence="3" id="KW-1185">Reference proteome</keyword>
<dbReference type="EMBL" id="ML979139">
    <property type="protein sequence ID" value="KAF1912810.1"/>
    <property type="molecule type" value="Genomic_DNA"/>
</dbReference>
<accession>A0A6A5QD75</accession>
<dbReference type="AlphaFoldDB" id="A0A6A5QD75"/>
<dbReference type="Proteomes" id="UP000800096">
    <property type="component" value="Unassembled WGS sequence"/>
</dbReference>
<protein>
    <submittedName>
        <fullName evidence="2">Uncharacterized protein</fullName>
    </submittedName>
</protein>
<evidence type="ECO:0000313" key="2">
    <source>
        <dbReference type="EMBL" id="KAF1912810.1"/>
    </source>
</evidence>
<proteinExistence type="predicted"/>
<organism evidence="2 3">
    <name type="scientific">Ampelomyces quisqualis</name>
    <name type="common">Powdery mildew agent</name>
    <dbReference type="NCBI Taxonomy" id="50730"/>
    <lineage>
        <taxon>Eukaryota</taxon>
        <taxon>Fungi</taxon>
        <taxon>Dikarya</taxon>
        <taxon>Ascomycota</taxon>
        <taxon>Pezizomycotina</taxon>
        <taxon>Dothideomycetes</taxon>
        <taxon>Pleosporomycetidae</taxon>
        <taxon>Pleosporales</taxon>
        <taxon>Pleosporineae</taxon>
        <taxon>Phaeosphaeriaceae</taxon>
        <taxon>Ampelomyces</taxon>
    </lineage>
</organism>
<sequence>MINSNVICNIIKEPTTCLRPSFSRMTKPPSTPPEKQAHGNSIWCRATRNALWLHPRTSFPSQPGSKKTTIQRFPPNATWPEGLEWHVQNYQPMMKCRDSTSGVHGVDEDMRRLEGFLGRRP</sequence>